<name>A0A830EGN8_9CREN</name>
<evidence type="ECO:0000313" key="3">
    <source>
        <dbReference type="EMBL" id="GGI81168.1"/>
    </source>
</evidence>
<dbReference type="EMBL" id="AP026830">
    <property type="protein sequence ID" value="BDR91143.1"/>
    <property type="molecule type" value="Genomic_DNA"/>
</dbReference>
<feature type="domain" description="Polynucleotide kinase PNKP phosphatase" evidence="1">
    <location>
        <begin position="6"/>
        <end position="140"/>
    </location>
</feature>
<reference evidence="5" key="3">
    <citation type="submission" date="2022-09" db="EMBL/GenBank/DDBJ databases">
        <title>Complete genome sequence of Vulcanisaeta souniana.</title>
        <authorList>
            <person name="Kato S."/>
            <person name="Itoh T."/>
            <person name="Ohkuma M."/>
        </authorList>
    </citation>
    <scope>NUCLEOTIDE SEQUENCE [LARGE SCALE GENOMIC DNA]</scope>
    <source>
        <strain evidence="5">JCM 11219</strain>
    </source>
</reference>
<gene>
    <name evidence="3" type="ORF">GCM10007112_17400</name>
    <name evidence="2" type="ORF">Vsou_02360</name>
</gene>
<dbReference type="Proteomes" id="UP001060771">
    <property type="component" value="Chromosome"/>
</dbReference>
<dbReference type="InterPro" id="IPR056782">
    <property type="entry name" value="HAD_PNKP"/>
</dbReference>
<evidence type="ECO:0000313" key="4">
    <source>
        <dbReference type="Proteomes" id="UP000657075"/>
    </source>
</evidence>
<dbReference type="OrthoDB" id="24721at2157"/>
<protein>
    <recommendedName>
        <fullName evidence="1">Polynucleotide kinase PNKP phosphatase domain-containing protein</fullName>
    </recommendedName>
</protein>
<dbReference type="InterPro" id="IPR036412">
    <property type="entry name" value="HAD-like_sf"/>
</dbReference>
<dbReference type="AlphaFoldDB" id="A0A830EGN8"/>
<reference evidence="3" key="2">
    <citation type="submission" date="2020-09" db="EMBL/GenBank/DDBJ databases">
        <authorList>
            <person name="Sun Q."/>
            <person name="Ohkuma M."/>
        </authorList>
    </citation>
    <scope>NUCLEOTIDE SEQUENCE</scope>
    <source>
        <strain evidence="3">JCM 11219</strain>
    </source>
</reference>
<dbReference type="Proteomes" id="UP000657075">
    <property type="component" value="Unassembled WGS sequence"/>
</dbReference>
<dbReference type="GeneID" id="76205786"/>
<reference evidence="3" key="1">
    <citation type="journal article" date="2014" name="Int. J. Syst. Evol. Microbiol.">
        <title>Complete genome sequence of Corynebacterium casei LMG S-19264T (=DSM 44701T), isolated from a smear-ripened cheese.</title>
        <authorList>
            <consortium name="US DOE Joint Genome Institute (JGI-PGF)"/>
            <person name="Walter F."/>
            <person name="Albersmeier A."/>
            <person name="Kalinowski J."/>
            <person name="Ruckert C."/>
        </authorList>
    </citation>
    <scope>NUCLEOTIDE SEQUENCE</scope>
    <source>
        <strain evidence="3">JCM 11219</strain>
    </source>
</reference>
<accession>A0A830EGN8</accession>
<evidence type="ECO:0000313" key="2">
    <source>
        <dbReference type="EMBL" id="BDR91143.1"/>
    </source>
</evidence>
<dbReference type="EMBL" id="BMNM01000007">
    <property type="protein sequence ID" value="GGI81168.1"/>
    <property type="molecule type" value="Genomic_DNA"/>
</dbReference>
<sequence length="145" mass="16915">MKYVSFDIDGVLVNSEDRLSMCIKPSNEVDWDCFLDCRKLFMDKPKQRIIEFLRLLRNRGFGIVIVTGRREYMRECTMNQLRGFGVIGFDGLFMRPDDNIEPDSMYKSWMIRNLLRRYDILVHFDDNASTVATLVSNGIDAVVLS</sequence>
<dbReference type="RefSeq" id="WP_188603597.1">
    <property type="nucleotide sequence ID" value="NZ_AP026830.1"/>
</dbReference>
<evidence type="ECO:0000259" key="1">
    <source>
        <dbReference type="Pfam" id="PF25109"/>
    </source>
</evidence>
<proteinExistence type="predicted"/>
<evidence type="ECO:0000313" key="5">
    <source>
        <dbReference type="Proteomes" id="UP001060771"/>
    </source>
</evidence>
<dbReference type="SUPFAM" id="SSF56784">
    <property type="entry name" value="HAD-like"/>
    <property type="match status" value="1"/>
</dbReference>
<dbReference type="Gene3D" id="3.40.50.1000">
    <property type="entry name" value="HAD superfamily/HAD-like"/>
    <property type="match status" value="1"/>
</dbReference>
<keyword evidence="5" id="KW-1185">Reference proteome</keyword>
<organism evidence="3 4">
    <name type="scientific">Vulcanisaeta souniana JCM 11219</name>
    <dbReference type="NCBI Taxonomy" id="1293586"/>
    <lineage>
        <taxon>Archaea</taxon>
        <taxon>Thermoproteota</taxon>
        <taxon>Thermoprotei</taxon>
        <taxon>Thermoproteales</taxon>
        <taxon>Thermoproteaceae</taxon>
        <taxon>Vulcanisaeta</taxon>
    </lineage>
</organism>
<reference evidence="2" key="4">
    <citation type="journal article" date="2023" name="Microbiol. Resour. Announc.">
        <title>Complete Genome Sequence of Vulcanisaeta souniana Strain IC-059, a Hyperthermophilic Archaeon Isolated from Hot Spring Water in Japan.</title>
        <authorList>
            <person name="Kato S."/>
            <person name="Itoh T."/>
            <person name="Wu L."/>
            <person name="Ma J."/>
            <person name="Ohkuma M."/>
        </authorList>
    </citation>
    <scope>NUCLEOTIDE SEQUENCE</scope>
    <source>
        <strain evidence="2">JCM 11219</strain>
    </source>
</reference>
<dbReference type="Pfam" id="PF25109">
    <property type="entry name" value="HAD_PNKP"/>
    <property type="match status" value="1"/>
</dbReference>
<dbReference type="InterPro" id="IPR023214">
    <property type="entry name" value="HAD_sf"/>
</dbReference>